<protein>
    <submittedName>
        <fullName evidence="1">Uncharacterized protein</fullName>
    </submittedName>
</protein>
<dbReference type="AlphaFoldDB" id="A0A1G2CKY1"/>
<evidence type="ECO:0000313" key="1">
    <source>
        <dbReference type="EMBL" id="OGZ02035.1"/>
    </source>
</evidence>
<name>A0A1G2CKY1_9BACT</name>
<proteinExistence type="predicted"/>
<evidence type="ECO:0000313" key="2">
    <source>
        <dbReference type="Proteomes" id="UP000178348"/>
    </source>
</evidence>
<comment type="caution">
    <text evidence="1">The sequence shown here is derived from an EMBL/GenBank/DDBJ whole genome shotgun (WGS) entry which is preliminary data.</text>
</comment>
<reference evidence="1 2" key="1">
    <citation type="journal article" date="2016" name="Nat. Commun.">
        <title>Thousands of microbial genomes shed light on interconnected biogeochemical processes in an aquifer system.</title>
        <authorList>
            <person name="Anantharaman K."/>
            <person name="Brown C.T."/>
            <person name="Hug L.A."/>
            <person name="Sharon I."/>
            <person name="Castelle C.J."/>
            <person name="Probst A.J."/>
            <person name="Thomas B.C."/>
            <person name="Singh A."/>
            <person name="Wilkins M.J."/>
            <person name="Karaoz U."/>
            <person name="Brodie E.L."/>
            <person name="Williams K.H."/>
            <person name="Hubbard S.S."/>
            <person name="Banfield J.F."/>
        </authorList>
    </citation>
    <scope>NUCLEOTIDE SEQUENCE [LARGE SCALE GENOMIC DNA]</scope>
</reference>
<organism evidence="1 2">
    <name type="scientific">Candidatus Liptonbacteria bacterium RIFCSPLOWO2_01_FULL_53_13</name>
    <dbReference type="NCBI Taxonomy" id="1798651"/>
    <lineage>
        <taxon>Bacteria</taxon>
        <taxon>Candidatus Liptoniibacteriota</taxon>
    </lineage>
</organism>
<dbReference type="EMBL" id="MHLB01000024">
    <property type="protein sequence ID" value="OGZ02035.1"/>
    <property type="molecule type" value="Genomic_DNA"/>
</dbReference>
<sequence length="152" mass="16521">MAVGFFGSPESGNATTWARYHHAGCGSMSLQTGDQSSVFWGYVDGVDGGGIDVYYGETLTVLNGQTVVWSPGYSLGIYGTIVILGTGQLKQTYIWIQDGDGDGYSCSGCAYYAYAGDSYPGGSYVRRCNLSHWMEEDDCDDTWYEQPWCDPG</sequence>
<accession>A0A1G2CKY1</accession>
<dbReference type="Proteomes" id="UP000178348">
    <property type="component" value="Unassembled WGS sequence"/>
</dbReference>
<gene>
    <name evidence="1" type="ORF">A2946_03800</name>
</gene>